<dbReference type="InterPro" id="IPR011083">
    <property type="entry name" value="Phage_tail_collar_dom"/>
</dbReference>
<dbReference type="Gene3D" id="3.90.1340.10">
    <property type="entry name" value="Phage tail collar domain"/>
    <property type="match status" value="1"/>
</dbReference>
<dbReference type="EMBL" id="CP010836">
    <property type="protein sequence ID" value="AJP72623.1"/>
    <property type="molecule type" value="Genomic_DNA"/>
</dbReference>
<dbReference type="OrthoDB" id="9810174at2"/>
<accession>A0A7U4J9C6</accession>
<reference evidence="2 3" key="1">
    <citation type="journal article" date="2015" name="Int. J. Syst. Evol. Microbiol.">
        <title>Sphingomonas hengshuiensis sp. nov., isolated from lake wetland.</title>
        <authorList>
            <person name="Wei S."/>
            <person name="Wang T."/>
            <person name="Liu H."/>
            <person name="Zhang C."/>
            <person name="Guo J."/>
            <person name="Wang Q."/>
            <person name="Liang K."/>
            <person name="Zhang Z."/>
        </authorList>
    </citation>
    <scope>NUCLEOTIDE SEQUENCE [LARGE SCALE GENOMIC DNA]</scope>
    <source>
        <strain evidence="2 3">WHSC-8</strain>
    </source>
</reference>
<dbReference type="KEGG" id="sphi:TS85_13840"/>
<feature type="domain" description="Phage tail collar" evidence="1">
    <location>
        <begin position="7"/>
        <end position="63"/>
    </location>
</feature>
<dbReference type="AlphaFoldDB" id="A0A7U4J9C6"/>
<dbReference type="RefSeq" id="WP_044332908.1">
    <property type="nucleotide sequence ID" value="NZ_CP010836.1"/>
</dbReference>
<protein>
    <submittedName>
        <fullName evidence="2">Microcystin-dependent protein</fullName>
    </submittedName>
</protein>
<reference evidence="2 3" key="2">
    <citation type="submission" date="2015-02" db="EMBL/GenBank/DDBJ databases">
        <title>The complete genome of Sphingomonas hengshuiensis sp. WHSC-8 isolated from soil of Hengshui Lake.</title>
        <authorList>
            <person name="Wei S."/>
            <person name="Guo J."/>
            <person name="Su C."/>
            <person name="Wu R."/>
            <person name="Zhang Z."/>
            <person name="Liang K."/>
            <person name="Li H."/>
            <person name="Wang T."/>
            <person name="Liu H."/>
            <person name="Zhang C."/>
            <person name="Li Z."/>
            <person name="Wang Q."/>
            <person name="Meng J."/>
        </authorList>
    </citation>
    <scope>NUCLEOTIDE SEQUENCE [LARGE SCALE GENOMIC DNA]</scope>
    <source>
        <strain evidence="2 3">WHSC-8</strain>
    </source>
</reference>
<proteinExistence type="predicted"/>
<evidence type="ECO:0000313" key="3">
    <source>
        <dbReference type="Proteomes" id="UP000032300"/>
    </source>
</evidence>
<keyword evidence="3" id="KW-1185">Reference proteome</keyword>
<dbReference type="Pfam" id="PF07484">
    <property type="entry name" value="Collar"/>
    <property type="match status" value="1"/>
</dbReference>
<sequence length="179" mass="18842">MSDFFIGQVMMTGFGFAQKYFAQCNGQLLGIAQNNALFSLLGTNYGGNGTTTFALPDLRSRTPAGGGFESSDTNWQPPQYMLGEAMGTETVTLLSMNLPMHTHGLAAQNSPAVEGFPNNQYGFAEVAPAGAKLYGSTPLTVLAPQTVGATGGSQAHPNLQPYQAINFNIALSGIYPSHN</sequence>
<evidence type="ECO:0000313" key="2">
    <source>
        <dbReference type="EMBL" id="AJP72623.1"/>
    </source>
</evidence>
<evidence type="ECO:0000259" key="1">
    <source>
        <dbReference type="Pfam" id="PF07484"/>
    </source>
</evidence>
<organism evidence="2 3">
    <name type="scientific">Sphingomonas hengshuiensis</name>
    <dbReference type="NCBI Taxonomy" id="1609977"/>
    <lineage>
        <taxon>Bacteria</taxon>
        <taxon>Pseudomonadati</taxon>
        <taxon>Pseudomonadota</taxon>
        <taxon>Alphaproteobacteria</taxon>
        <taxon>Sphingomonadales</taxon>
        <taxon>Sphingomonadaceae</taxon>
        <taxon>Sphingomonas</taxon>
    </lineage>
</organism>
<dbReference type="InterPro" id="IPR037053">
    <property type="entry name" value="Phage_tail_collar_dom_sf"/>
</dbReference>
<gene>
    <name evidence="2" type="ORF">TS85_13840</name>
</gene>
<name>A0A7U4J9C6_9SPHN</name>
<dbReference type="SUPFAM" id="SSF88874">
    <property type="entry name" value="Receptor-binding domain of short tail fibre protein gp12"/>
    <property type="match status" value="1"/>
</dbReference>
<dbReference type="Proteomes" id="UP000032300">
    <property type="component" value="Chromosome"/>
</dbReference>